<gene>
    <name evidence="15" type="primary">fliG</name>
    <name evidence="15" type="ORF">MUB46_08010</name>
</gene>
<keyword evidence="5 11" id="KW-1003">Cell membrane</keyword>
<dbReference type="FunFam" id="1.10.220.30:FF:000001">
    <property type="entry name" value="Flagellar motor switch protein FliG"/>
    <property type="match status" value="1"/>
</dbReference>
<evidence type="ECO:0000256" key="1">
    <source>
        <dbReference type="ARBA" id="ARBA00004117"/>
    </source>
</evidence>
<protein>
    <recommendedName>
        <fullName evidence="4 11">Flagellar motor switch protein FliG</fullName>
    </recommendedName>
</protein>
<evidence type="ECO:0000256" key="4">
    <source>
        <dbReference type="ARBA" id="ARBA00021870"/>
    </source>
</evidence>
<dbReference type="GO" id="GO:0005886">
    <property type="term" value="C:plasma membrane"/>
    <property type="evidence" value="ECO:0007669"/>
    <property type="project" value="UniProtKB-SubCell"/>
</dbReference>
<comment type="subcellular location">
    <subcellularLocation>
        <location evidence="1 11">Bacterial flagellum basal body</location>
    </subcellularLocation>
    <subcellularLocation>
        <location evidence="2 11">Cell inner membrane</location>
        <topology evidence="2 11">Peripheral membrane protein</topology>
        <orientation evidence="2 11">Cytoplasmic side</orientation>
    </subcellularLocation>
</comment>
<dbReference type="InterPro" id="IPR023087">
    <property type="entry name" value="Flg_Motor_Flig_C"/>
</dbReference>
<evidence type="ECO:0000256" key="2">
    <source>
        <dbReference type="ARBA" id="ARBA00004515"/>
    </source>
</evidence>
<comment type="similarity">
    <text evidence="3 11">Belongs to the FliG family.</text>
</comment>
<dbReference type="AlphaFoldDB" id="A0AAW5QZV3"/>
<dbReference type="EMBL" id="JALIDZ010000003">
    <property type="protein sequence ID" value="MCT8971795.1"/>
    <property type="molecule type" value="Genomic_DNA"/>
</dbReference>
<dbReference type="Pfam" id="PF14841">
    <property type="entry name" value="FliG_M"/>
    <property type="match status" value="1"/>
</dbReference>
<dbReference type="NCBIfam" id="TIGR00207">
    <property type="entry name" value="fliG"/>
    <property type="match status" value="1"/>
</dbReference>
<dbReference type="Pfam" id="PF14842">
    <property type="entry name" value="FliG_N"/>
    <property type="match status" value="1"/>
</dbReference>
<dbReference type="GO" id="GO:0006935">
    <property type="term" value="P:chemotaxis"/>
    <property type="evidence" value="ECO:0007669"/>
    <property type="project" value="UniProtKB-KW"/>
</dbReference>
<accession>A0AAW5QZV3</accession>
<dbReference type="InterPro" id="IPR000090">
    <property type="entry name" value="Flg_Motor_Flig"/>
</dbReference>
<evidence type="ECO:0000313" key="16">
    <source>
        <dbReference type="Proteomes" id="UP001320898"/>
    </source>
</evidence>
<keyword evidence="16" id="KW-1185">Reference proteome</keyword>
<feature type="domain" description="Flagellar motor switch protein FliG C-terminal" evidence="12">
    <location>
        <begin position="229"/>
        <end position="335"/>
    </location>
</feature>
<comment type="function">
    <text evidence="10 11">FliG is one of three proteins (FliG, FliN, FliM) that forms the rotor-mounted switch complex (C ring), located at the base of the basal body. This complex interacts with the CheY and CheZ chemotaxis proteins, in addition to contacting components of the motor that determine the direction of flagellar rotation.</text>
</comment>
<keyword evidence="7 11" id="KW-0283">Flagellar rotation</keyword>
<dbReference type="PANTHER" id="PTHR30534:SF0">
    <property type="entry name" value="FLAGELLAR MOTOR SWITCH PROTEIN FLIG"/>
    <property type="match status" value="1"/>
</dbReference>
<evidence type="ECO:0000313" key="15">
    <source>
        <dbReference type="EMBL" id="MCT8971795.1"/>
    </source>
</evidence>
<dbReference type="GO" id="GO:0003774">
    <property type="term" value="F:cytoskeletal motor activity"/>
    <property type="evidence" value="ECO:0007669"/>
    <property type="project" value="InterPro"/>
</dbReference>
<dbReference type="Pfam" id="PF01706">
    <property type="entry name" value="FliG_C"/>
    <property type="match status" value="1"/>
</dbReference>
<reference evidence="15 16" key="1">
    <citation type="submission" date="2022-04" db="EMBL/GenBank/DDBJ databases">
        <authorList>
            <person name="Ye Y.-Q."/>
            <person name="Du Z.-J."/>
        </authorList>
    </citation>
    <scope>NUCLEOTIDE SEQUENCE [LARGE SCALE GENOMIC DNA]</scope>
    <source>
        <strain evidence="15 16">A6E488</strain>
    </source>
</reference>
<keyword evidence="15" id="KW-0969">Cilium</keyword>
<evidence type="ECO:0000256" key="6">
    <source>
        <dbReference type="ARBA" id="ARBA00022500"/>
    </source>
</evidence>
<keyword evidence="15" id="KW-0966">Cell projection</keyword>
<dbReference type="PANTHER" id="PTHR30534">
    <property type="entry name" value="FLAGELLAR MOTOR SWITCH PROTEIN FLIG"/>
    <property type="match status" value="1"/>
</dbReference>
<dbReference type="PRINTS" id="PR00954">
    <property type="entry name" value="FLGMOTORFLIG"/>
</dbReference>
<name>A0AAW5QZV3_9HYPH</name>
<keyword evidence="6 11" id="KW-0145">Chemotaxis</keyword>
<evidence type="ECO:0000259" key="13">
    <source>
        <dbReference type="Pfam" id="PF14841"/>
    </source>
</evidence>
<evidence type="ECO:0000256" key="11">
    <source>
        <dbReference type="PIRNR" id="PIRNR003161"/>
    </source>
</evidence>
<proteinExistence type="inferred from homology"/>
<dbReference type="SUPFAM" id="SSF48029">
    <property type="entry name" value="FliG"/>
    <property type="match status" value="2"/>
</dbReference>
<dbReference type="InterPro" id="IPR011002">
    <property type="entry name" value="FliG_a-hlx"/>
</dbReference>
<sequence>MKPPAPVEARIPETVADLNGPERAAVLLLALGQEHGDTVWQQLDDEEVRLISIAMSKLGKINSDIIEKLMVEFVLDMGHAGALVGNYDSTERLLQQFLPNDRVNVIMEEIRGPAGRNMWEKLSNVQEQVLANYLKNEYPQTIAVVMSKIKSEHAARVLAILPEELALEVISRMLRMESVQKEILERLEQTLRMEFMSNLAKTQRRDAHEQMAEIFNNFDRQTESRFMTSLEEHNRDAAERIKTLMFTFEDLANLDNASAQTLLRHVDKDKLTVAMKGANETLRDFFLSNMSSRAAGMLKDDMDVMGPVRLRDVDEAQSQMVNLAKDLAAKGEIMISKNRGDDELIY</sequence>
<evidence type="ECO:0000256" key="5">
    <source>
        <dbReference type="ARBA" id="ARBA00022475"/>
    </source>
</evidence>
<keyword evidence="8 11" id="KW-0472">Membrane</keyword>
<dbReference type="PIRSF" id="PIRSF003161">
    <property type="entry name" value="FliG"/>
    <property type="match status" value="1"/>
</dbReference>
<evidence type="ECO:0000256" key="9">
    <source>
        <dbReference type="ARBA" id="ARBA00023143"/>
    </source>
</evidence>
<keyword evidence="9 11" id="KW-0975">Bacterial flagellum</keyword>
<evidence type="ECO:0000256" key="10">
    <source>
        <dbReference type="ARBA" id="ARBA00025598"/>
    </source>
</evidence>
<keyword evidence="15" id="KW-0282">Flagellum</keyword>
<evidence type="ECO:0000256" key="3">
    <source>
        <dbReference type="ARBA" id="ARBA00010299"/>
    </source>
</evidence>
<feature type="domain" description="Flagellar motor switch protein FliG middle" evidence="13">
    <location>
        <begin position="128"/>
        <end position="200"/>
    </location>
</feature>
<dbReference type="InterPro" id="IPR028263">
    <property type="entry name" value="FliG_N"/>
</dbReference>
<evidence type="ECO:0000259" key="14">
    <source>
        <dbReference type="Pfam" id="PF14842"/>
    </source>
</evidence>
<feature type="domain" description="Flagellar motor switch protein FliG N-terminal" evidence="14">
    <location>
        <begin position="18"/>
        <end position="119"/>
    </location>
</feature>
<dbReference type="GO" id="GO:0071973">
    <property type="term" value="P:bacterial-type flagellum-dependent cell motility"/>
    <property type="evidence" value="ECO:0007669"/>
    <property type="project" value="InterPro"/>
</dbReference>
<dbReference type="InterPro" id="IPR032779">
    <property type="entry name" value="FliG_M"/>
</dbReference>
<evidence type="ECO:0000256" key="7">
    <source>
        <dbReference type="ARBA" id="ARBA00022779"/>
    </source>
</evidence>
<dbReference type="Proteomes" id="UP001320898">
    <property type="component" value="Unassembled WGS sequence"/>
</dbReference>
<evidence type="ECO:0000259" key="12">
    <source>
        <dbReference type="Pfam" id="PF01706"/>
    </source>
</evidence>
<comment type="caution">
    <text evidence="15">The sequence shown here is derived from an EMBL/GenBank/DDBJ whole genome shotgun (WGS) entry which is preliminary data.</text>
</comment>
<dbReference type="Gene3D" id="1.10.220.30">
    <property type="match status" value="3"/>
</dbReference>
<organism evidence="15 16">
    <name type="scientific">Microbaculum marinisediminis</name>
    <dbReference type="NCBI Taxonomy" id="2931392"/>
    <lineage>
        <taxon>Bacteria</taxon>
        <taxon>Pseudomonadati</taxon>
        <taxon>Pseudomonadota</taxon>
        <taxon>Alphaproteobacteria</taxon>
        <taxon>Hyphomicrobiales</taxon>
        <taxon>Tepidamorphaceae</taxon>
        <taxon>Microbaculum</taxon>
    </lineage>
</organism>
<evidence type="ECO:0000256" key="8">
    <source>
        <dbReference type="ARBA" id="ARBA00023136"/>
    </source>
</evidence>
<dbReference type="GO" id="GO:0009425">
    <property type="term" value="C:bacterial-type flagellum basal body"/>
    <property type="evidence" value="ECO:0007669"/>
    <property type="project" value="UniProtKB-SubCell"/>
</dbReference>
<keyword evidence="11" id="KW-0997">Cell inner membrane</keyword>